<feature type="active site" description="Proton donor" evidence="3">
    <location>
        <position position="171"/>
    </location>
</feature>
<dbReference type="InterPro" id="IPR033199">
    <property type="entry name" value="DDAH-like"/>
</dbReference>
<dbReference type="EMBL" id="AP012489">
    <property type="protein sequence ID" value="BAN91100.1"/>
    <property type="molecule type" value="Genomic_DNA"/>
</dbReference>
<evidence type="ECO:0000256" key="3">
    <source>
        <dbReference type="PIRSR" id="PIRSR633199-1"/>
    </source>
</evidence>
<dbReference type="Gene3D" id="3.75.10.10">
    <property type="entry name" value="L-arginine/glycine Amidinotransferase, Chain A"/>
    <property type="match status" value="1"/>
</dbReference>
<dbReference type="PANTHER" id="PTHR12737:SF9">
    <property type="entry name" value="DIMETHYLARGININASE"/>
    <property type="match status" value="1"/>
</dbReference>
<protein>
    <submittedName>
        <fullName evidence="4">NG,NG-dimethylarginine dimethylaminohydrolase</fullName>
        <ecNumber evidence="4">3.5.3.18</ecNumber>
    </submittedName>
</protein>
<evidence type="ECO:0000313" key="5">
    <source>
        <dbReference type="Proteomes" id="UP000016887"/>
    </source>
</evidence>
<dbReference type="PATRIC" id="fig|1198449.6.peg.1648"/>
<dbReference type="EC" id="3.5.3.18" evidence="4"/>
<dbReference type="GO" id="GO:0006525">
    <property type="term" value="P:arginine metabolic process"/>
    <property type="evidence" value="ECO:0007669"/>
    <property type="project" value="TreeGrafter"/>
</dbReference>
<proteinExistence type="inferred from homology"/>
<sequence>MVRMGGRIFDTVLTRRPPHSMSRCITEPGYRGAAKFSYEEAQAQYRGYVESLRSAGITVNELEPLEDYPDSVFIQDTAVVGGRSGVAVLARFGASPRRGEENHVAPILSARGFEIIRVRPPGTLEGGDVLVTGEGVVFAGLSSRTSMDGVETLRKAFPGVNIETVRVKGLHLLSYLGYLGGSAIASAEGLYDRSIFRRHGFDVIEIPWEEREAANLLNLGGGKVLLPAGYNQTRDLLEQHGFKVVELGIRQFQACMGGVTCLSLPIYKIL</sequence>
<dbReference type="STRING" id="1198449.ACAM_1631"/>
<dbReference type="AlphaFoldDB" id="U3TGD9"/>
<evidence type="ECO:0000256" key="1">
    <source>
        <dbReference type="ARBA" id="ARBA00008532"/>
    </source>
</evidence>
<evidence type="ECO:0000313" key="4">
    <source>
        <dbReference type="EMBL" id="BAN91100.1"/>
    </source>
</evidence>
<dbReference type="eggNOG" id="arCOG03109">
    <property type="taxonomic scope" value="Archaea"/>
</dbReference>
<comment type="similarity">
    <text evidence="1">Belongs to the DDAH family.</text>
</comment>
<gene>
    <name evidence="4" type="ORF">ACAM_1631</name>
</gene>
<keyword evidence="5" id="KW-1185">Reference proteome</keyword>
<dbReference type="GO" id="GO:0045429">
    <property type="term" value="P:positive regulation of nitric oxide biosynthetic process"/>
    <property type="evidence" value="ECO:0007669"/>
    <property type="project" value="TreeGrafter"/>
</dbReference>
<keyword evidence="2 4" id="KW-0378">Hydrolase</keyword>
<dbReference type="GO" id="GO:0000052">
    <property type="term" value="P:citrulline metabolic process"/>
    <property type="evidence" value="ECO:0007669"/>
    <property type="project" value="TreeGrafter"/>
</dbReference>
<dbReference type="SUPFAM" id="SSF55909">
    <property type="entry name" value="Pentein"/>
    <property type="match status" value="1"/>
</dbReference>
<evidence type="ECO:0000256" key="2">
    <source>
        <dbReference type="ARBA" id="ARBA00022801"/>
    </source>
</evidence>
<organism evidence="4 5">
    <name type="scientific">Aeropyrum camini SY1 = JCM 12091</name>
    <dbReference type="NCBI Taxonomy" id="1198449"/>
    <lineage>
        <taxon>Archaea</taxon>
        <taxon>Thermoproteota</taxon>
        <taxon>Thermoprotei</taxon>
        <taxon>Desulfurococcales</taxon>
        <taxon>Desulfurococcaceae</taxon>
        <taxon>Aeropyrum</taxon>
    </lineage>
</organism>
<dbReference type="KEGG" id="acj:ACAM_1631"/>
<name>U3TGD9_9CREN</name>
<dbReference type="Pfam" id="PF19420">
    <property type="entry name" value="DDAH_eukar"/>
    <property type="match status" value="1"/>
</dbReference>
<dbReference type="GO" id="GO:0016403">
    <property type="term" value="F:dimethylargininase activity"/>
    <property type="evidence" value="ECO:0007669"/>
    <property type="project" value="UniProtKB-EC"/>
</dbReference>
<dbReference type="Proteomes" id="UP000016887">
    <property type="component" value="Chromosome"/>
</dbReference>
<dbReference type="PANTHER" id="PTHR12737">
    <property type="entry name" value="DIMETHYLARGININE DIMETHYLAMINOHYDROLASE"/>
    <property type="match status" value="1"/>
</dbReference>
<reference evidence="4 5" key="1">
    <citation type="journal article" date="2013" name="Appl. Environ. Microbiol.">
        <title>Variation of the Virus-Related Elements within Syntenic Genomes of the Hyperthermophilic Archaeon Aeropyrum.</title>
        <authorList>
            <person name="Daifuku T."/>
            <person name="Yoshida T."/>
            <person name="Kitamura T."/>
            <person name="Kawaichi S."/>
            <person name="Inoue T."/>
            <person name="Nomura K."/>
            <person name="Yoshida Y."/>
            <person name="Kuno S."/>
            <person name="Sako Y."/>
        </authorList>
    </citation>
    <scope>NUCLEOTIDE SEQUENCE [LARGE SCALE GENOMIC DNA]</scope>
    <source>
        <strain evidence="4 5">SY1</strain>
    </source>
</reference>
<accession>U3TGD9</accession>
<dbReference type="GO" id="GO:0016597">
    <property type="term" value="F:amino acid binding"/>
    <property type="evidence" value="ECO:0007669"/>
    <property type="project" value="TreeGrafter"/>
</dbReference>
<feature type="active site" description="Nucleophile" evidence="3">
    <location>
        <position position="261"/>
    </location>
</feature>